<evidence type="ECO:0000256" key="1">
    <source>
        <dbReference type="SAM" id="MobiDB-lite"/>
    </source>
</evidence>
<keyword evidence="4" id="KW-1185">Reference proteome</keyword>
<proteinExistence type="predicted"/>
<keyword evidence="3" id="KW-0548">Nucleotidyltransferase</keyword>
<keyword evidence="3" id="KW-0695">RNA-directed DNA polymerase</keyword>
<dbReference type="EMBL" id="BMAV01012082">
    <property type="protein sequence ID" value="GFY58451.1"/>
    <property type="molecule type" value="Genomic_DNA"/>
</dbReference>
<accession>A0A8X6XVV6</accession>
<dbReference type="InterPro" id="IPR036691">
    <property type="entry name" value="Endo/exonu/phosph_ase_sf"/>
</dbReference>
<dbReference type="Gene3D" id="3.60.10.10">
    <property type="entry name" value="Endonuclease/exonuclease/phosphatase"/>
    <property type="match status" value="1"/>
</dbReference>
<dbReference type="GO" id="GO:0003964">
    <property type="term" value="F:RNA-directed DNA polymerase activity"/>
    <property type="evidence" value="ECO:0007669"/>
    <property type="project" value="UniProtKB-KW"/>
</dbReference>
<dbReference type="InterPro" id="IPR005135">
    <property type="entry name" value="Endo/exonuclease/phosphatase"/>
</dbReference>
<protein>
    <submittedName>
        <fullName evidence="3">Putative RNA-directed DNA polymerase from transposon X-element</fullName>
    </submittedName>
</protein>
<dbReference type="PANTHER" id="PTHR33273:SF2">
    <property type="entry name" value="ENDONUCLEASE_EXONUCLEASE_PHOSPHATASE DOMAIN-CONTAINING PROTEIN"/>
    <property type="match status" value="1"/>
</dbReference>
<dbReference type="OrthoDB" id="410155at2759"/>
<evidence type="ECO:0000313" key="3">
    <source>
        <dbReference type="EMBL" id="GFY58451.1"/>
    </source>
</evidence>
<dbReference type="AlphaFoldDB" id="A0A8X6XVV6"/>
<feature type="compositionally biased region" description="Polar residues" evidence="1">
    <location>
        <begin position="29"/>
        <end position="46"/>
    </location>
</feature>
<dbReference type="Proteomes" id="UP000886998">
    <property type="component" value="Unassembled WGS sequence"/>
</dbReference>
<comment type="caution">
    <text evidence="3">The sequence shown here is derived from an EMBL/GenBank/DDBJ whole genome shotgun (WGS) entry which is preliminary data.</text>
</comment>
<organism evidence="3 4">
    <name type="scientific">Trichonephila inaurata madagascariensis</name>
    <dbReference type="NCBI Taxonomy" id="2747483"/>
    <lineage>
        <taxon>Eukaryota</taxon>
        <taxon>Metazoa</taxon>
        <taxon>Ecdysozoa</taxon>
        <taxon>Arthropoda</taxon>
        <taxon>Chelicerata</taxon>
        <taxon>Arachnida</taxon>
        <taxon>Araneae</taxon>
        <taxon>Araneomorphae</taxon>
        <taxon>Entelegynae</taxon>
        <taxon>Araneoidea</taxon>
        <taxon>Nephilidae</taxon>
        <taxon>Trichonephila</taxon>
        <taxon>Trichonephila inaurata</taxon>
    </lineage>
</organism>
<feature type="region of interest" description="Disordered" evidence="1">
    <location>
        <begin position="19"/>
        <end position="46"/>
    </location>
</feature>
<gene>
    <name evidence="3" type="primary">X-elementORF2_15</name>
    <name evidence="3" type="ORF">TNIN_487871</name>
</gene>
<evidence type="ECO:0000259" key="2">
    <source>
        <dbReference type="Pfam" id="PF14529"/>
    </source>
</evidence>
<dbReference type="PANTHER" id="PTHR33273">
    <property type="entry name" value="DOMAIN-CONTAINING PROTEIN, PUTATIVE-RELATED"/>
    <property type="match status" value="1"/>
</dbReference>
<sequence length="285" mass="31907">MNNTPAPPKVNFWEQRANNAAARQQPNPITSKKFSQATPSTTNTSTEPAIDIFEQLNSPAIIINNNSFETTAIKLNRQNDLPVTIVCAYHPPRKPITVQDLHQIFQNRGHVLVAGDLNAKHTSWSPLTQQNTPGHIIRRFCDSTGYSLIAPPEPTRFHRNRRSTTIDIAICKVMTVTDCSSIPDLSSDHNPVLFEVSLDNFISSALSPYSFPNWYKFQEILINPLPGNPRIFNPIDIENAIKNFNDCYNSALSHSSTFKCIIKSILSTPSLISDKIKAKNKIRKA</sequence>
<name>A0A8X6XVV6_9ARAC</name>
<dbReference type="Pfam" id="PF14529">
    <property type="entry name" value="Exo_endo_phos_2"/>
    <property type="match status" value="1"/>
</dbReference>
<feature type="compositionally biased region" description="Low complexity" evidence="1">
    <location>
        <begin position="19"/>
        <end position="28"/>
    </location>
</feature>
<reference evidence="3" key="1">
    <citation type="submission" date="2020-08" db="EMBL/GenBank/DDBJ databases">
        <title>Multicomponent nature underlies the extraordinary mechanical properties of spider dragline silk.</title>
        <authorList>
            <person name="Kono N."/>
            <person name="Nakamura H."/>
            <person name="Mori M."/>
            <person name="Yoshida Y."/>
            <person name="Ohtoshi R."/>
            <person name="Malay A.D."/>
            <person name="Moran D.A.P."/>
            <person name="Tomita M."/>
            <person name="Numata K."/>
            <person name="Arakawa K."/>
        </authorList>
    </citation>
    <scope>NUCLEOTIDE SEQUENCE</scope>
</reference>
<keyword evidence="3" id="KW-0808">Transferase</keyword>
<evidence type="ECO:0000313" key="4">
    <source>
        <dbReference type="Proteomes" id="UP000886998"/>
    </source>
</evidence>
<dbReference type="SUPFAM" id="SSF56219">
    <property type="entry name" value="DNase I-like"/>
    <property type="match status" value="1"/>
</dbReference>
<feature type="domain" description="Endonuclease/exonuclease/phosphatase" evidence="2">
    <location>
        <begin position="84"/>
        <end position="192"/>
    </location>
</feature>